<keyword evidence="2" id="KW-1015">Disulfide bond</keyword>
<accession>A0AAN5BZC6</accession>
<evidence type="ECO:0000256" key="2">
    <source>
        <dbReference type="ARBA" id="ARBA00023157"/>
    </source>
</evidence>
<dbReference type="Gene3D" id="3.90.70.10">
    <property type="entry name" value="Cysteine proteinases"/>
    <property type="match status" value="1"/>
</dbReference>
<dbReference type="PANTHER" id="PTHR12411">
    <property type="entry name" value="CYSTEINE PROTEASE FAMILY C1-RELATED"/>
    <property type="match status" value="1"/>
</dbReference>
<dbReference type="SUPFAM" id="SSF54001">
    <property type="entry name" value="Cysteine proteinases"/>
    <property type="match status" value="1"/>
</dbReference>
<comment type="similarity">
    <text evidence="1">Belongs to the peptidase C1 family.</text>
</comment>
<dbReference type="InterPro" id="IPR000668">
    <property type="entry name" value="Peptidase_C1A_C"/>
</dbReference>
<dbReference type="CDD" id="cd02248">
    <property type="entry name" value="Peptidase_C1A"/>
    <property type="match status" value="1"/>
</dbReference>
<evidence type="ECO:0000313" key="4">
    <source>
        <dbReference type="EMBL" id="GMR30903.1"/>
    </source>
</evidence>
<dbReference type="InterPro" id="IPR025661">
    <property type="entry name" value="Pept_asp_AS"/>
</dbReference>
<comment type="caution">
    <text evidence="4">The sequence shown here is derived from an EMBL/GenBank/DDBJ whole genome shotgun (WGS) entry which is preliminary data.</text>
</comment>
<evidence type="ECO:0000313" key="5">
    <source>
        <dbReference type="Proteomes" id="UP001328107"/>
    </source>
</evidence>
<keyword evidence="5" id="KW-1185">Reference proteome</keyword>
<reference evidence="5" key="1">
    <citation type="submission" date="2022-10" db="EMBL/GenBank/DDBJ databases">
        <title>Genome assembly of Pristionchus species.</title>
        <authorList>
            <person name="Yoshida K."/>
            <person name="Sommer R.J."/>
        </authorList>
    </citation>
    <scope>NUCLEOTIDE SEQUENCE [LARGE SCALE GENOMIC DNA]</scope>
    <source>
        <strain evidence="5">RS5460</strain>
    </source>
</reference>
<feature type="domain" description="Peptidase C1A papain C-terminal" evidence="3">
    <location>
        <begin position="1"/>
        <end position="137"/>
    </location>
</feature>
<dbReference type="PROSITE" id="PS00640">
    <property type="entry name" value="THIOL_PROTEASE_ASN"/>
    <property type="match status" value="1"/>
</dbReference>
<dbReference type="GO" id="GO:0008234">
    <property type="term" value="F:cysteine-type peptidase activity"/>
    <property type="evidence" value="ECO:0007669"/>
    <property type="project" value="InterPro"/>
</dbReference>
<evidence type="ECO:0000256" key="1">
    <source>
        <dbReference type="ARBA" id="ARBA00008455"/>
    </source>
</evidence>
<sequence length="152" mass="16489">DNGIDTEAAYPYHGMDETCHFDKSAVGETISGYVNISRGDEEALKSAVALIGPISVLIVASPSFQHYGDGVYYEEGCSSEDVNHAVLVVGYGTDPRGGDYWLVKNSWGTSWGEKGYIRMARNRDNNCDIASYASYPVVNDSSMKKIASSITI</sequence>
<feature type="non-terminal residue" evidence="4">
    <location>
        <position position="1"/>
    </location>
</feature>
<evidence type="ECO:0000259" key="3">
    <source>
        <dbReference type="SMART" id="SM00645"/>
    </source>
</evidence>
<proteinExistence type="inferred from homology"/>
<dbReference type="InterPro" id="IPR038765">
    <property type="entry name" value="Papain-like_cys_pep_sf"/>
</dbReference>
<dbReference type="InterPro" id="IPR025660">
    <property type="entry name" value="Pept_his_AS"/>
</dbReference>
<dbReference type="Proteomes" id="UP001328107">
    <property type="component" value="Unassembled WGS sequence"/>
</dbReference>
<organism evidence="4 5">
    <name type="scientific">Pristionchus mayeri</name>
    <dbReference type="NCBI Taxonomy" id="1317129"/>
    <lineage>
        <taxon>Eukaryota</taxon>
        <taxon>Metazoa</taxon>
        <taxon>Ecdysozoa</taxon>
        <taxon>Nematoda</taxon>
        <taxon>Chromadorea</taxon>
        <taxon>Rhabditida</taxon>
        <taxon>Rhabditina</taxon>
        <taxon>Diplogasteromorpha</taxon>
        <taxon>Diplogasteroidea</taxon>
        <taxon>Neodiplogasteridae</taxon>
        <taxon>Pristionchus</taxon>
    </lineage>
</organism>
<protein>
    <recommendedName>
        <fullName evidence="3">Peptidase C1A papain C-terminal domain-containing protein</fullName>
    </recommendedName>
</protein>
<dbReference type="AlphaFoldDB" id="A0AAN5BZC6"/>
<name>A0AAN5BZC6_9BILA</name>
<dbReference type="SMART" id="SM00645">
    <property type="entry name" value="Pept_C1"/>
    <property type="match status" value="1"/>
</dbReference>
<dbReference type="GO" id="GO:0006508">
    <property type="term" value="P:proteolysis"/>
    <property type="evidence" value="ECO:0007669"/>
    <property type="project" value="InterPro"/>
</dbReference>
<dbReference type="Pfam" id="PF00112">
    <property type="entry name" value="Peptidase_C1"/>
    <property type="match status" value="1"/>
</dbReference>
<gene>
    <name evidence="4" type="ORF">PMAYCL1PPCAC_01098</name>
</gene>
<dbReference type="InterPro" id="IPR013128">
    <property type="entry name" value="Peptidase_C1A"/>
</dbReference>
<dbReference type="EMBL" id="BTRK01000001">
    <property type="protein sequence ID" value="GMR30903.1"/>
    <property type="molecule type" value="Genomic_DNA"/>
</dbReference>
<dbReference type="PROSITE" id="PS00639">
    <property type="entry name" value="THIOL_PROTEASE_HIS"/>
    <property type="match status" value="1"/>
</dbReference>
<dbReference type="InterPro" id="IPR039417">
    <property type="entry name" value="Peptidase_C1A_papain-like"/>
</dbReference>